<feature type="signal peptide" evidence="2">
    <location>
        <begin position="1"/>
        <end position="19"/>
    </location>
</feature>
<dbReference type="Pfam" id="PF25917">
    <property type="entry name" value="BSH_RND"/>
    <property type="match status" value="1"/>
</dbReference>
<feature type="domain" description="Multidrug resistance protein MdtA-like alpha-helical hairpin" evidence="3">
    <location>
        <begin position="117"/>
        <end position="182"/>
    </location>
</feature>
<comment type="caution">
    <text evidence="6">The sequence shown here is derived from an EMBL/GenBank/DDBJ whole genome shotgun (WGS) entry which is preliminary data.</text>
</comment>
<dbReference type="Gene3D" id="2.40.30.170">
    <property type="match status" value="1"/>
</dbReference>
<dbReference type="PANTHER" id="PTHR30386">
    <property type="entry name" value="MEMBRANE FUSION SUBUNIT OF EMRAB-TOLC MULTIDRUG EFFLUX PUMP"/>
    <property type="match status" value="1"/>
</dbReference>
<gene>
    <name evidence="6" type="ORF">CU102_21380</name>
</gene>
<proteinExistence type="predicted"/>
<dbReference type="Proteomes" id="UP000241444">
    <property type="component" value="Unassembled WGS sequence"/>
</dbReference>
<feature type="coiled-coil region" evidence="1">
    <location>
        <begin position="154"/>
        <end position="195"/>
    </location>
</feature>
<evidence type="ECO:0000256" key="1">
    <source>
        <dbReference type="SAM" id="Coils"/>
    </source>
</evidence>
<feature type="chain" id="PRO_5015195702" evidence="2">
    <location>
        <begin position="20"/>
        <end position="361"/>
    </location>
</feature>
<dbReference type="EMBL" id="PGGO01000019">
    <property type="protein sequence ID" value="PSH64793.1"/>
    <property type="molecule type" value="Genomic_DNA"/>
</dbReference>
<feature type="domain" description="Multidrug resistance protein MdtA-like barrel-sandwich hybrid" evidence="4">
    <location>
        <begin position="52"/>
        <end position="244"/>
    </location>
</feature>
<keyword evidence="2" id="KW-0732">Signal</keyword>
<dbReference type="PANTHER" id="PTHR30386:SF24">
    <property type="entry name" value="MULTIDRUG RESISTANCE EFFLUX PUMP"/>
    <property type="match status" value="1"/>
</dbReference>
<dbReference type="PRINTS" id="PR01490">
    <property type="entry name" value="RTXTOXIND"/>
</dbReference>
<dbReference type="InterPro" id="IPR058634">
    <property type="entry name" value="AaeA-lik-b-barrel"/>
</dbReference>
<dbReference type="InterPro" id="IPR058625">
    <property type="entry name" value="MdtA-like_BSH"/>
</dbReference>
<feature type="domain" description="p-hydroxybenzoic acid efflux pump subunit AaeA-like beta-barrel" evidence="5">
    <location>
        <begin position="248"/>
        <end position="339"/>
    </location>
</feature>
<dbReference type="OrthoDB" id="9811754at2"/>
<keyword evidence="1" id="KW-0175">Coiled coil</keyword>
<evidence type="ECO:0000259" key="4">
    <source>
        <dbReference type="Pfam" id="PF25917"/>
    </source>
</evidence>
<dbReference type="Gene3D" id="2.40.50.100">
    <property type="match status" value="1"/>
</dbReference>
<keyword evidence="7" id="KW-1185">Reference proteome</keyword>
<evidence type="ECO:0000256" key="2">
    <source>
        <dbReference type="SAM" id="SignalP"/>
    </source>
</evidence>
<evidence type="ECO:0000313" key="6">
    <source>
        <dbReference type="EMBL" id="PSH64793.1"/>
    </source>
</evidence>
<dbReference type="Gene3D" id="1.10.287.470">
    <property type="entry name" value="Helix hairpin bin"/>
    <property type="match status" value="2"/>
</dbReference>
<dbReference type="Pfam" id="PF25876">
    <property type="entry name" value="HH_MFP_RND"/>
    <property type="match status" value="1"/>
</dbReference>
<evidence type="ECO:0000259" key="5">
    <source>
        <dbReference type="Pfam" id="PF25963"/>
    </source>
</evidence>
<dbReference type="Pfam" id="PF25963">
    <property type="entry name" value="Beta-barrel_AAEA"/>
    <property type="match status" value="1"/>
</dbReference>
<dbReference type="AlphaFoldDB" id="A0A2P7BEA3"/>
<dbReference type="RefSeq" id="WP_106713124.1">
    <property type="nucleotide sequence ID" value="NZ_PGGO01000019.1"/>
</dbReference>
<protein>
    <submittedName>
        <fullName evidence="6">Uncharacterized protein</fullName>
    </submittedName>
</protein>
<dbReference type="GO" id="GO:0055085">
    <property type="term" value="P:transmembrane transport"/>
    <property type="evidence" value="ECO:0007669"/>
    <property type="project" value="InterPro"/>
</dbReference>
<dbReference type="InterPro" id="IPR058624">
    <property type="entry name" value="MdtA-like_HH"/>
</dbReference>
<reference evidence="7" key="1">
    <citation type="submission" date="2017-11" db="EMBL/GenBank/DDBJ databases">
        <authorList>
            <person name="Kuznetsova I."/>
            <person name="Sazanova A."/>
            <person name="Chirak E."/>
            <person name="Safronova V."/>
            <person name="Willems A."/>
        </authorList>
    </citation>
    <scope>NUCLEOTIDE SEQUENCE [LARGE SCALE GENOMIC DNA]</scope>
    <source>
        <strain evidence="7">STM 196</strain>
    </source>
</reference>
<dbReference type="InterPro" id="IPR050739">
    <property type="entry name" value="MFP"/>
</dbReference>
<evidence type="ECO:0000259" key="3">
    <source>
        <dbReference type="Pfam" id="PF25876"/>
    </source>
</evidence>
<evidence type="ECO:0000313" key="7">
    <source>
        <dbReference type="Proteomes" id="UP000241444"/>
    </source>
</evidence>
<dbReference type="SUPFAM" id="SSF111369">
    <property type="entry name" value="HlyD-like secretion proteins"/>
    <property type="match status" value="3"/>
</dbReference>
<name>A0A2P7BEA3_9HYPH</name>
<accession>A0A2P7BEA3</accession>
<sequence>MKLLTAGISGLLVAGTVFAAASTSMAPGRWVTSLRSTSTDNAYVRGDVTPMSPKIAGYITEVHISDNQPVKAGDILFRIDDSDYRAQVDQAAAGVATRRAMLGNLASRIDLQQAVIEQAVATLRGADADANRAARDFARVHELTGGGWVSQSRSDEAEATNLQAQAKIAEATANVSAARQQMSVLETQRPQLEADIDAAVATLKLAEIDLENTLVRSPSDGWVGERQARVGQYVRPGTLLIAVVPQDFWVVANFKETQIPAMQSGDGVAISIDGIPGIDFMGHVESLSPASGAQFALLPPDNATGNFTRIVQRIPVKITFDPNQPGLDRLRPGMSAVVSLVTAETQGTGNTAMGPTQDAAG</sequence>
<organism evidence="6 7">
    <name type="scientific">Phyllobacterium brassicacearum</name>
    <dbReference type="NCBI Taxonomy" id="314235"/>
    <lineage>
        <taxon>Bacteria</taxon>
        <taxon>Pseudomonadati</taxon>
        <taxon>Pseudomonadota</taxon>
        <taxon>Alphaproteobacteria</taxon>
        <taxon>Hyphomicrobiales</taxon>
        <taxon>Phyllobacteriaceae</taxon>
        <taxon>Phyllobacterium</taxon>
    </lineage>
</organism>